<dbReference type="Pfam" id="PF05857">
    <property type="entry name" value="TraX"/>
    <property type="match status" value="1"/>
</dbReference>
<dbReference type="RefSeq" id="WP_150354207.1">
    <property type="nucleotide sequence ID" value="NZ_RZNZ01000014.1"/>
</dbReference>
<dbReference type="EMBL" id="RZNZ01000014">
    <property type="protein sequence ID" value="KAA8818626.1"/>
    <property type="molecule type" value="Genomic_DNA"/>
</dbReference>
<accession>A0A5J5E1S9</accession>
<comment type="caution">
    <text evidence="3">The sequence shown here is derived from an EMBL/GenBank/DDBJ whole genome shotgun (WGS) entry which is preliminary data.</text>
</comment>
<evidence type="ECO:0000256" key="1">
    <source>
        <dbReference type="SAM" id="Phobius"/>
    </source>
</evidence>
<reference evidence="4 5" key="1">
    <citation type="journal article" date="2019" name="Syst. Appl. Microbiol.">
        <title>Characterization of Bifidobacterium species in feaces of the Egyptian fruit bat: Description of B. vespertilionis sp. nov. and B. rousetti sp. nov.</title>
        <authorList>
            <person name="Modesto M."/>
            <person name="Satti M."/>
            <person name="Watanabe K."/>
            <person name="Puglisi E."/>
            <person name="Morelli L."/>
            <person name="Huang C.-H."/>
            <person name="Liou J.-S."/>
            <person name="Miyashita M."/>
            <person name="Tamura T."/>
            <person name="Saito S."/>
            <person name="Mori K."/>
            <person name="Huang L."/>
            <person name="Sciavilla P."/>
            <person name="Sandri C."/>
            <person name="Spiezio C."/>
            <person name="Vitali F."/>
            <person name="Cavalieri D."/>
            <person name="Perpetuini G."/>
            <person name="Tofalo R."/>
            <person name="Bonetti A."/>
            <person name="Arita M."/>
            <person name="Mattarelli P."/>
        </authorList>
    </citation>
    <scope>NUCLEOTIDE SEQUENCE [LARGE SCALE GENOMIC DNA]</scope>
    <source>
        <strain evidence="2 5">RST16</strain>
        <strain evidence="3 4">RST8</strain>
    </source>
</reference>
<dbReference type="AlphaFoldDB" id="A0A5J5E1S9"/>
<evidence type="ECO:0000313" key="5">
    <source>
        <dbReference type="Proteomes" id="UP000374630"/>
    </source>
</evidence>
<feature type="transmembrane region" description="Helical" evidence="1">
    <location>
        <begin position="49"/>
        <end position="68"/>
    </location>
</feature>
<feature type="transmembrane region" description="Helical" evidence="1">
    <location>
        <begin position="160"/>
        <end position="188"/>
    </location>
</feature>
<feature type="transmembrane region" description="Helical" evidence="1">
    <location>
        <begin position="258"/>
        <end position="274"/>
    </location>
</feature>
<dbReference type="OrthoDB" id="81897at2"/>
<evidence type="ECO:0008006" key="6">
    <source>
        <dbReference type="Google" id="ProtNLM"/>
    </source>
</evidence>
<gene>
    <name evidence="3" type="ORF">EM848_06940</name>
    <name evidence="2" type="ORF">EMO90_09655</name>
</gene>
<feature type="transmembrane region" description="Helical" evidence="1">
    <location>
        <begin position="127"/>
        <end position="148"/>
    </location>
</feature>
<keyword evidence="1" id="KW-0472">Membrane</keyword>
<feature type="transmembrane region" description="Helical" evidence="1">
    <location>
        <begin position="99"/>
        <end position="115"/>
    </location>
</feature>
<name>A0A5J5E1S9_9BIFI</name>
<dbReference type="InterPro" id="IPR008875">
    <property type="entry name" value="TraX"/>
</dbReference>
<keyword evidence="1" id="KW-1133">Transmembrane helix</keyword>
<evidence type="ECO:0000313" key="3">
    <source>
        <dbReference type="EMBL" id="KAA8823081.1"/>
    </source>
</evidence>
<protein>
    <recommendedName>
        <fullName evidence="6">TraX protein</fullName>
    </recommendedName>
</protein>
<dbReference type="Proteomes" id="UP000345527">
    <property type="component" value="Unassembled WGS sequence"/>
</dbReference>
<feature type="transmembrane region" description="Helical" evidence="1">
    <location>
        <begin position="195"/>
        <end position="216"/>
    </location>
</feature>
<sequence length="308" mass="35344">MDDVAMVADRRDGVRFGLSSFALKVIACVCMVVDHIGMYIPGMPEELRWVGRLSMPIFLFLIGWGCEFTHDRKRYVLRLYAASVGMSVLQTIWHDLPNIFMTLFQVALIITLLSVDDWKRRLRNIGLYILWQVGWFAIFTAIDSLFPAVGSNSFLAPFRYLIQAVFGLSIAVDYGLYIVIMGVAFWIARNSRVQFAVTFGVFVVFWMMIVNTQYGLLSMCVIPHALGNICNIRLSPIATVYTIFGFNPMTLGYSLLEYPQWMMIFALPFMLLYNRQHGWGSRGTKWFFYVFYPVHILILYFIGKAVGA</sequence>
<evidence type="ECO:0000313" key="4">
    <source>
        <dbReference type="Proteomes" id="UP000345527"/>
    </source>
</evidence>
<proteinExistence type="predicted"/>
<dbReference type="Proteomes" id="UP000374630">
    <property type="component" value="Unassembled WGS sequence"/>
</dbReference>
<dbReference type="EMBL" id="RZOA01000012">
    <property type="protein sequence ID" value="KAA8823081.1"/>
    <property type="molecule type" value="Genomic_DNA"/>
</dbReference>
<keyword evidence="5" id="KW-1185">Reference proteome</keyword>
<evidence type="ECO:0000313" key="2">
    <source>
        <dbReference type="EMBL" id="KAA8818626.1"/>
    </source>
</evidence>
<organism evidence="3 4">
    <name type="scientific">Bifidobacterium vespertilionis</name>
    <dbReference type="NCBI Taxonomy" id="2562524"/>
    <lineage>
        <taxon>Bacteria</taxon>
        <taxon>Bacillati</taxon>
        <taxon>Actinomycetota</taxon>
        <taxon>Actinomycetes</taxon>
        <taxon>Bifidobacteriales</taxon>
        <taxon>Bifidobacteriaceae</taxon>
        <taxon>Bifidobacterium</taxon>
    </lineage>
</organism>
<feature type="transmembrane region" description="Helical" evidence="1">
    <location>
        <begin position="286"/>
        <end position="303"/>
    </location>
</feature>
<feature type="transmembrane region" description="Helical" evidence="1">
    <location>
        <begin position="75"/>
        <end position="93"/>
    </location>
</feature>
<keyword evidence="1" id="KW-0812">Transmembrane</keyword>
<feature type="transmembrane region" description="Helical" evidence="1">
    <location>
        <begin position="21"/>
        <end position="43"/>
    </location>
</feature>